<proteinExistence type="predicted"/>
<feature type="transmembrane region" description="Helical" evidence="6">
    <location>
        <begin position="257"/>
        <end position="277"/>
    </location>
</feature>
<organism evidence="8 9">
    <name type="scientific">Eptatretus burgeri</name>
    <name type="common">Inshore hagfish</name>
    <dbReference type="NCBI Taxonomy" id="7764"/>
    <lineage>
        <taxon>Eukaryota</taxon>
        <taxon>Metazoa</taxon>
        <taxon>Chordata</taxon>
        <taxon>Craniata</taxon>
        <taxon>Vertebrata</taxon>
        <taxon>Cyclostomata</taxon>
        <taxon>Myxini</taxon>
        <taxon>Myxiniformes</taxon>
        <taxon>Myxinidae</taxon>
        <taxon>Eptatretinae</taxon>
        <taxon>Eptatretus</taxon>
    </lineage>
</organism>
<feature type="transmembrane region" description="Helical" evidence="6">
    <location>
        <begin position="74"/>
        <end position="97"/>
    </location>
</feature>
<dbReference type="AlphaFoldDB" id="A0A8C4NHB2"/>
<feature type="domain" description="G-protein coupled receptors family 1 profile" evidence="7">
    <location>
        <begin position="57"/>
        <end position="306"/>
    </location>
</feature>
<keyword evidence="4 6" id="KW-0472">Membrane</keyword>
<feature type="transmembrane region" description="Helical" evidence="6">
    <location>
        <begin position="42"/>
        <end position="62"/>
    </location>
</feature>
<dbReference type="SUPFAM" id="SSF81321">
    <property type="entry name" value="Family A G protein-coupled receptor-like"/>
    <property type="match status" value="1"/>
</dbReference>
<evidence type="ECO:0000256" key="1">
    <source>
        <dbReference type="ARBA" id="ARBA00004141"/>
    </source>
</evidence>
<dbReference type="InterPro" id="IPR017452">
    <property type="entry name" value="GPCR_Rhodpsn_7TM"/>
</dbReference>
<sequence length="331" mass="37962">MKYLSHYKYLVFTERLNLTEDGVLPLKVKLNIPGSNLHNGRFMFWLFLAIMLISVFFNFAVISACFYRRFNSPMLLYIALASIADTFWGIVGVSSFFNSTIASRLDITFKECLVQMFCLYFSLFQQFFTTWMMYVDRHWAIFWPYSYVALVANKGGAAKFATIVWAIGLLLSISFVAAATQLVFCNTTVVIPDFICAFFPLAKSSCGNSYLPSTYTITLLFLVIGLTGFTVMYSTWCIVRKCRKSTEDANVKALHTCFTQLFVSVIHFLNYLVMIMFKRFVRHQTFGAIVDLMGITTPALINPLIFGFRVHEIRPRLTMKLVFLKSQFSSD</sequence>
<evidence type="ECO:0000313" key="9">
    <source>
        <dbReference type="Proteomes" id="UP000694388"/>
    </source>
</evidence>
<keyword evidence="9" id="KW-1185">Reference proteome</keyword>
<protein>
    <recommendedName>
        <fullName evidence="7">G-protein coupled receptors family 1 profile domain-containing protein</fullName>
    </recommendedName>
</protein>
<dbReference type="Proteomes" id="UP000694388">
    <property type="component" value="Unplaced"/>
</dbReference>
<evidence type="ECO:0000313" key="8">
    <source>
        <dbReference type="Ensembl" id="ENSEBUP00000005950.1"/>
    </source>
</evidence>
<evidence type="ECO:0000256" key="2">
    <source>
        <dbReference type="ARBA" id="ARBA00022692"/>
    </source>
</evidence>
<reference evidence="8" key="2">
    <citation type="submission" date="2025-09" db="UniProtKB">
        <authorList>
            <consortium name="Ensembl"/>
        </authorList>
    </citation>
    <scope>IDENTIFICATION</scope>
</reference>
<name>A0A8C4NHB2_EPTBU</name>
<evidence type="ECO:0000256" key="4">
    <source>
        <dbReference type="ARBA" id="ARBA00023136"/>
    </source>
</evidence>
<dbReference type="GO" id="GO:0016020">
    <property type="term" value="C:membrane"/>
    <property type="evidence" value="ECO:0007669"/>
    <property type="project" value="UniProtKB-SubCell"/>
</dbReference>
<keyword evidence="5" id="KW-0807">Transducer</keyword>
<dbReference type="GO" id="GO:0004984">
    <property type="term" value="F:olfactory receptor activity"/>
    <property type="evidence" value="ECO:0007669"/>
    <property type="project" value="InterPro"/>
</dbReference>
<comment type="subcellular location">
    <subcellularLocation>
        <location evidence="1">Membrane</location>
        <topology evidence="1">Multi-pass membrane protein</topology>
    </subcellularLocation>
</comment>
<dbReference type="GO" id="GO:0007186">
    <property type="term" value="P:G protein-coupled receptor signaling pathway"/>
    <property type="evidence" value="ECO:0007669"/>
    <property type="project" value="InterPro"/>
</dbReference>
<evidence type="ECO:0000256" key="3">
    <source>
        <dbReference type="ARBA" id="ARBA00022989"/>
    </source>
</evidence>
<feature type="transmembrane region" description="Helical" evidence="6">
    <location>
        <begin position="214"/>
        <end position="236"/>
    </location>
</feature>
<evidence type="ECO:0000259" key="7">
    <source>
        <dbReference type="PROSITE" id="PS50262"/>
    </source>
</evidence>
<dbReference type="GeneTree" id="ENSGT00930000152706"/>
<dbReference type="PRINTS" id="PR00245">
    <property type="entry name" value="OLFACTORYR"/>
</dbReference>
<evidence type="ECO:0000256" key="5">
    <source>
        <dbReference type="ARBA" id="ARBA00023224"/>
    </source>
</evidence>
<dbReference type="Gene3D" id="1.20.1070.10">
    <property type="entry name" value="Rhodopsin 7-helix transmembrane proteins"/>
    <property type="match status" value="1"/>
</dbReference>
<dbReference type="PANTHER" id="PTHR26451">
    <property type="entry name" value="G_PROTEIN_RECEP_F1_2 DOMAIN-CONTAINING PROTEIN"/>
    <property type="match status" value="1"/>
</dbReference>
<dbReference type="Ensembl" id="ENSEBUT00000006395.1">
    <property type="protein sequence ID" value="ENSEBUP00000005950.1"/>
    <property type="gene ID" value="ENSEBUG00000003981.1"/>
</dbReference>
<keyword evidence="2 6" id="KW-0812">Transmembrane</keyword>
<feature type="transmembrane region" description="Helical" evidence="6">
    <location>
        <begin position="289"/>
        <end position="310"/>
    </location>
</feature>
<dbReference type="InterPro" id="IPR000725">
    <property type="entry name" value="Olfact_rcpt"/>
</dbReference>
<accession>A0A8C4NHB2</accession>
<feature type="transmembrane region" description="Helical" evidence="6">
    <location>
        <begin position="183"/>
        <end position="202"/>
    </location>
</feature>
<dbReference type="InterPro" id="IPR052921">
    <property type="entry name" value="GPCR1_Superfamily_Member"/>
</dbReference>
<reference evidence="8" key="1">
    <citation type="submission" date="2025-08" db="UniProtKB">
        <authorList>
            <consortium name="Ensembl"/>
        </authorList>
    </citation>
    <scope>IDENTIFICATION</scope>
</reference>
<dbReference type="Pfam" id="PF13853">
    <property type="entry name" value="7tm_4"/>
    <property type="match status" value="1"/>
</dbReference>
<dbReference type="PANTHER" id="PTHR26451:SF897">
    <property type="entry name" value="TRACE AMINE-ASSOCIATED RECEPTOR 5-LIKE"/>
    <property type="match status" value="1"/>
</dbReference>
<keyword evidence="3 6" id="KW-1133">Transmembrane helix</keyword>
<feature type="transmembrane region" description="Helical" evidence="6">
    <location>
        <begin position="155"/>
        <end position="176"/>
    </location>
</feature>
<evidence type="ECO:0000256" key="6">
    <source>
        <dbReference type="SAM" id="Phobius"/>
    </source>
</evidence>
<dbReference type="PROSITE" id="PS50262">
    <property type="entry name" value="G_PROTEIN_RECEP_F1_2"/>
    <property type="match status" value="1"/>
</dbReference>
<feature type="transmembrane region" description="Helical" evidence="6">
    <location>
        <begin position="117"/>
        <end position="135"/>
    </location>
</feature>
<dbReference type="GO" id="GO:0005549">
    <property type="term" value="F:odorant binding"/>
    <property type="evidence" value="ECO:0007669"/>
    <property type="project" value="TreeGrafter"/>
</dbReference>